<dbReference type="InterPro" id="IPR057695">
    <property type="entry name" value="DUF7935"/>
</dbReference>
<dbReference type="EMBL" id="QAOQ01000009">
    <property type="protein sequence ID" value="PTQ93175.1"/>
    <property type="molecule type" value="Genomic_DNA"/>
</dbReference>
<keyword evidence="1" id="KW-1133">Transmembrane helix</keyword>
<gene>
    <name evidence="2" type="ORF">C8P68_10947</name>
</gene>
<dbReference type="AlphaFoldDB" id="A0A2T5J5G5"/>
<protein>
    <submittedName>
        <fullName evidence="2">Uncharacterized protein</fullName>
    </submittedName>
</protein>
<accession>A0A2T5J5G5</accession>
<evidence type="ECO:0000313" key="2">
    <source>
        <dbReference type="EMBL" id="PTQ93175.1"/>
    </source>
</evidence>
<reference evidence="2 3" key="1">
    <citation type="submission" date="2018-04" db="EMBL/GenBank/DDBJ databases">
        <title>Genomic Encyclopedia of Archaeal and Bacterial Type Strains, Phase II (KMG-II): from individual species to whole genera.</title>
        <authorList>
            <person name="Goeker M."/>
        </authorList>
    </citation>
    <scope>NUCLEOTIDE SEQUENCE [LARGE SCALE GENOMIC DNA]</scope>
    <source>
        <strain evidence="2 3">DSM 26809</strain>
    </source>
</reference>
<feature type="transmembrane region" description="Helical" evidence="1">
    <location>
        <begin position="12"/>
        <end position="31"/>
    </location>
</feature>
<organism evidence="2 3">
    <name type="scientific">Mucilaginibacter yixingensis</name>
    <dbReference type="NCBI Taxonomy" id="1295612"/>
    <lineage>
        <taxon>Bacteria</taxon>
        <taxon>Pseudomonadati</taxon>
        <taxon>Bacteroidota</taxon>
        <taxon>Sphingobacteriia</taxon>
        <taxon>Sphingobacteriales</taxon>
        <taxon>Sphingobacteriaceae</taxon>
        <taxon>Mucilaginibacter</taxon>
    </lineage>
</organism>
<dbReference type="Pfam" id="PF25589">
    <property type="entry name" value="DUF7935"/>
    <property type="match status" value="1"/>
</dbReference>
<comment type="caution">
    <text evidence="2">The sequence shown here is derived from an EMBL/GenBank/DDBJ whole genome shotgun (WGS) entry which is preliminary data.</text>
</comment>
<keyword evidence="1" id="KW-0812">Transmembrane</keyword>
<dbReference type="Proteomes" id="UP000244168">
    <property type="component" value="Unassembled WGS sequence"/>
</dbReference>
<sequence>MLFSVLVEVFKYAVAGILVLFAALYLFKPYLNNQEKFKLIEFRRAQAAQTLPMRLQAYERLILLIDRINPANMLIRLNANAYSAAELHSLIINEVRNEYQHNVTQQLYVSPASWTVAKRIKADTTNLVNNVARTLPGDATGLDLGRAILTQLSQAEIDPYDAAAQLIRADVTELF</sequence>
<proteinExistence type="predicted"/>
<name>A0A2T5J5G5_9SPHI</name>
<evidence type="ECO:0000313" key="3">
    <source>
        <dbReference type="Proteomes" id="UP000244168"/>
    </source>
</evidence>
<evidence type="ECO:0000256" key="1">
    <source>
        <dbReference type="SAM" id="Phobius"/>
    </source>
</evidence>
<keyword evidence="3" id="KW-1185">Reference proteome</keyword>
<keyword evidence="1" id="KW-0472">Membrane</keyword>